<evidence type="ECO:0000313" key="2">
    <source>
        <dbReference type="Proteomes" id="UP001144191"/>
    </source>
</evidence>
<proteinExistence type="predicted"/>
<reference evidence="1" key="1">
    <citation type="submission" date="2022-07" db="EMBL/GenBank/DDBJ databases">
        <title>Taxonomy of Aspergillus series Nigri: significant species reduction supported by multi-species coalescent approaches.</title>
        <authorList>
            <person name="Bian C."/>
            <person name="Kusuya Y."/>
            <person name="Sklenar F."/>
            <person name="D'hooge E."/>
            <person name="Yaguchi T."/>
            <person name="Takahashi H."/>
            <person name="Hubka V."/>
        </authorList>
    </citation>
    <scope>NUCLEOTIDE SEQUENCE</scope>
    <source>
        <strain evidence="1">IFM 63604</strain>
    </source>
</reference>
<accession>A0A9W6E6P5</accession>
<organism evidence="1 2">
    <name type="scientific">Aspergillus niger</name>
    <dbReference type="NCBI Taxonomy" id="5061"/>
    <lineage>
        <taxon>Eukaryota</taxon>
        <taxon>Fungi</taxon>
        <taxon>Dikarya</taxon>
        <taxon>Ascomycota</taxon>
        <taxon>Pezizomycotina</taxon>
        <taxon>Eurotiomycetes</taxon>
        <taxon>Eurotiomycetidae</taxon>
        <taxon>Eurotiales</taxon>
        <taxon>Aspergillaceae</taxon>
        <taxon>Aspergillus</taxon>
        <taxon>Aspergillus subgen. Circumdati</taxon>
    </lineage>
</organism>
<evidence type="ECO:0000313" key="1">
    <source>
        <dbReference type="EMBL" id="GLA45790.1"/>
    </source>
</evidence>
<comment type="caution">
    <text evidence="1">The sequence shown here is derived from an EMBL/GenBank/DDBJ whole genome shotgun (WGS) entry which is preliminary data.</text>
</comment>
<protein>
    <submittedName>
        <fullName evidence="1">Uncharacterized protein</fullName>
    </submittedName>
</protein>
<sequence>MAQANSPSIFAVIRQLHLWISDARFALSDDPVPVSLWEDEIGRMRVWAADVGADECGSLSLDYRLRDSSHLRDQISRLLEQLQRNCKDLLVIADPGSDGRKPLNPDMNEELQPGLQTELQSIYHSVHNAVDCLFRISVAIRQPSKHDYVLGIKE</sequence>
<dbReference type="Proteomes" id="UP001144191">
    <property type="component" value="Unassembled WGS sequence"/>
</dbReference>
<name>A0A9W6E6P5_ASPNG</name>
<dbReference type="EMBL" id="BRPB01000004">
    <property type="protein sequence ID" value="GLA45790.1"/>
    <property type="molecule type" value="Genomic_DNA"/>
</dbReference>
<gene>
    <name evidence="1" type="ORF">AnigIFM63604_006745</name>
</gene>
<dbReference type="AlphaFoldDB" id="A0A9W6E6P5"/>